<comment type="similarity">
    <text evidence="1">Belongs to the ATP-dependent AMP-binding enzyme family.</text>
</comment>
<dbReference type="eggNOG" id="COG0318">
    <property type="taxonomic scope" value="Bacteria"/>
</dbReference>
<dbReference type="InterPro" id="IPR025110">
    <property type="entry name" value="AMP-bd_C"/>
</dbReference>
<gene>
    <name evidence="4" type="ORF">SSQG_07043</name>
</gene>
<dbReference type="PANTHER" id="PTHR43201">
    <property type="entry name" value="ACYL-COA SYNTHETASE"/>
    <property type="match status" value="1"/>
</dbReference>
<dbReference type="HOGENOM" id="CLU_2511412_0_0_11"/>
<reference evidence="5" key="1">
    <citation type="submission" date="2009-02" db="EMBL/GenBank/DDBJ databases">
        <title>Annotation of Streptomyces viridochromogenes strain DSM 40736.</title>
        <authorList>
            <consortium name="The Broad Institute Genome Sequencing Platform"/>
            <consortium name="Broad Institute Microbial Sequencing Center"/>
            <person name="Fischbach M."/>
            <person name="Godfrey P."/>
            <person name="Ward D."/>
            <person name="Young S."/>
            <person name="Zeng Q."/>
            <person name="Koehrsen M."/>
            <person name="Alvarado L."/>
            <person name="Berlin A.M."/>
            <person name="Bochicchio J."/>
            <person name="Borenstein D."/>
            <person name="Chapman S.B."/>
            <person name="Chen Z."/>
            <person name="Engels R."/>
            <person name="Freedman E."/>
            <person name="Gellesch M."/>
            <person name="Goldberg J."/>
            <person name="Griggs A."/>
            <person name="Gujja S."/>
            <person name="Heilman E.R."/>
            <person name="Heiman D.I."/>
            <person name="Hepburn T.A."/>
            <person name="Howarth C."/>
            <person name="Jen D."/>
            <person name="Larson L."/>
            <person name="Lewis B."/>
            <person name="Mehta T."/>
            <person name="Park D."/>
            <person name="Pearson M."/>
            <person name="Richards J."/>
            <person name="Roberts A."/>
            <person name="Saif S."/>
            <person name="Shea T.D."/>
            <person name="Shenoy N."/>
            <person name="Sisk P."/>
            <person name="Stolte C."/>
            <person name="Sykes S.N."/>
            <person name="Thomson T."/>
            <person name="Walk T."/>
            <person name="White J."/>
            <person name="Yandava C."/>
            <person name="Straight P."/>
            <person name="Clardy J."/>
            <person name="Hung D."/>
            <person name="Kolter R."/>
            <person name="Mekalanos J."/>
            <person name="Walker S."/>
            <person name="Walsh C.T."/>
            <person name="Wieland-Brown L.C."/>
            <person name="Haas B."/>
            <person name="Nusbaum C."/>
            <person name="Birren B."/>
        </authorList>
    </citation>
    <scope>NUCLEOTIDE SEQUENCE [LARGE SCALE GENOMIC DNA]</scope>
    <source>
        <strain evidence="5">DSM 40736 / JCM 4977 / BCRC 1201 / Tue 494</strain>
    </source>
</reference>
<keyword evidence="2 4" id="KW-0436">Ligase</keyword>
<evidence type="ECO:0000259" key="3">
    <source>
        <dbReference type="Pfam" id="PF13193"/>
    </source>
</evidence>
<keyword evidence="5" id="KW-1185">Reference proteome</keyword>
<name>D9XAD5_STRVT</name>
<dbReference type="PANTHER" id="PTHR43201:SF5">
    <property type="entry name" value="MEDIUM-CHAIN ACYL-COA LIGASE ACSF2, MITOCHONDRIAL"/>
    <property type="match status" value="1"/>
</dbReference>
<evidence type="ECO:0000313" key="5">
    <source>
        <dbReference type="Proteomes" id="UP000004184"/>
    </source>
</evidence>
<organism evidence="4 5">
    <name type="scientific">Streptomyces viridochromogenes (strain DSM 40736 / JCM 4977 / BCRC 1201 / Tue 494)</name>
    <dbReference type="NCBI Taxonomy" id="591159"/>
    <lineage>
        <taxon>Bacteria</taxon>
        <taxon>Bacillati</taxon>
        <taxon>Actinomycetota</taxon>
        <taxon>Actinomycetes</taxon>
        <taxon>Kitasatosporales</taxon>
        <taxon>Streptomycetaceae</taxon>
        <taxon>Streptomyces</taxon>
    </lineage>
</organism>
<feature type="domain" description="AMP-binding enzyme C-terminal" evidence="3">
    <location>
        <begin position="2"/>
        <end position="60"/>
    </location>
</feature>
<dbReference type="Pfam" id="PF13193">
    <property type="entry name" value="AMP-binding_C"/>
    <property type="match status" value="1"/>
</dbReference>
<dbReference type="EMBL" id="GG657757">
    <property type="protein sequence ID" value="EFL36525.1"/>
    <property type="molecule type" value="Genomic_DNA"/>
</dbReference>
<sequence>MIGVPDDHYGEEVAALVAARPGADLGAAEVSNWARERLSAYKIPRIVRFVDALPKGPTGKILKRSIDRSALTRDTALGDVAARRP</sequence>
<accession>D9XAD5</accession>
<dbReference type="STRING" id="591159.SSQG_07043"/>
<dbReference type="RefSeq" id="WP_003994675.1">
    <property type="nucleotide sequence ID" value="NZ_GG657757.1"/>
</dbReference>
<dbReference type="SUPFAM" id="SSF56801">
    <property type="entry name" value="Acetyl-CoA synthetase-like"/>
    <property type="match status" value="1"/>
</dbReference>
<dbReference type="AlphaFoldDB" id="D9XAD5"/>
<proteinExistence type="inferred from homology"/>
<evidence type="ECO:0000256" key="2">
    <source>
        <dbReference type="ARBA" id="ARBA00022598"/>
    </source>
</evidence>
<dbReference type="Gene3D" id="3.30.300.30">
    <property type="match status" value="1"/>
</dbReference>
<evidence type="ECO:0000256" key="1">
    <source>
        <dbReference type="ARBA" id="ARBA00006432"/>
    </source>
</evidence>
<dbReference type="Proteomes" id="UP000004184">
    <property type="component" value="Unassembled WGS sequence"/>
</dbReference>
<dbReference type="GO" id="GO:0006631">
    <property type="term" value="P:fatty acid metabolic process"/>
    <property type="evidence" value="ECO:0007669"/>
    <property type="project" value="TreeGrafter"/>
</dbReference>
<evidence type="ECO:0000313" key="4">
    <source>
        <dbReference type="EMBL" id="EFL36525.1"/>
    </source>
</evidence>
<dbReference type="InterPro" id="IPR045851">
    <property type="entry name" value="AMP-bd_C_sf"/>
</dbReference>
<dbReference type="GO" id="GO:0031956">
    <property type="term" value="F:medium-chain fatty acid-CoA ligase activity"/>
    <property type="evidence" value="ECO:0007669"/>
    <property type="project" value="TreeGrafter"/>
</dbReference>
<protein>
    <submittedName>
        <fullName evidence="4">Long-chain-fatty-acid-CoA ligase</fullName>
    </submittedName>
</protein>